<evidence type="ECO:0000256" key="6">
    <source>
        <dbReference type="SAM" id="Phobius"/>
    </source>
</evidence>
<dbReference type="RefSeq" id="WP_188738376.1">
    <property type="nucleotide sequence ID" value="NZ_BMLW01000023.1"/>
</dbReference>
<name>A0ABQ2P3K7_9BACI</name>
<dbReference type="Proteomes" id="UP000641206">
    <property type="component" value="Unassembled WGS sequence"/>
</dbReference>
<evidence type="ECO:0000256" key="2">
    <source>
        <dbReference type="ARBA" id="ARBA00022475"/>
    </source>
</evidence>
<feature type="transmembrane region" description="Helical" evidence="6">
    <location>
        <begin position="15"/>
        <end position="36"/>
    </location>
</feature>
<evidence type="ECO:0000256" key="3">
    <source>
        <dbReference type="ARBA" id="ARBA00022692"/>
    </source>
</evidence>
<comment type="caution">
    <text evidence="8">The sequence shown here is derived from an EMBL/GenBank/DDBJ whole genome shotgun (WGS) entry which is preliminary data.</text>
</comment>
<dbReference type="InterPro" id="IPR027379">
    <property type="entry name" value="CLS_N"/>
</dbReference>
<keyword evidence="9" id="KW-1185">Reference proteome</keyword>
<keyword evidence="5 6" id="KW-0472">Membrane</keyword>
<protein>
    <recommendedName>
        <fullName evidence="7">Cardiolipin synthase N-terminal domain-containing protein</fullName>
    </recommendedName>
</protein>
<keyword evidence="3 6" id="KW-0812">Transmembrane</keyword>
<keyword evidence="2" id="KW-1003">Cell membrane</keyword>
<dbReference type="Pfam" id="PF13396">
    <property type="entry name" value="PLDc_N"/>
    <property type="match status" value="1"/>
</dbReference>
<reference evidence="9" key="1">
    <citation type="journal article" date="2019" name="Int. J. Syst. Evol. Microbiol.">
        <title>The Global Catalogue of Microorganisms (GCM) 10K type strain sequencing project: providing services to taxonomists for standard genome sequencing and annotation.</title>
        <authorList>
            <consortium name="The Broad Institute Genomics Platform"/>
            <consortium name="The Broad Institute Genome Sequencing Center for Infectious Disease"/>
            <person name="Wu L."/>
            <person name="Ma J."/>
        </authorList>
    </citation>
    <scope>NUCLEOTIDE SEQUENCE [LARGE SCALE GENOMIC DNA]</scope>
    <source>
        <strain evidence="9">CGMCC 1.7693</strain>
    </source>
</reference>
<feature type="transmembrane region" description="Helical" evidence="6">
    <location>
        <begin position="48"/>
        <end position="69"/>
    </location>
</feature>
<proteinExistence type="predicted"/>
<sequence>MNTDISVLKDIDWGAIMPIVIPIMVLHLLLLTVALIDLYRRRTIVNYSVVWVVVIVLLNTVGPILYLTIGRRLLKNDRY</sequence>
<dbReference type="EMBL" id="BMLW01000023">
    <property type="protein sequence ID" value="GGP16840.1"/>
    <property type="molecule type" value="Genomic_DNA"/>
</dbReference>
<evidence type="ECO:0000256" key="4">
    <source>
        <dbReference type="ARBA" id="ARBA00022989"/>
    </source>
</evidence>
<keyword evidence="4 6" id="KW-1133">Transmembrane helix</keyword>
<evidence type="ECO:0000256" key="1">
    <source>
        <dbReference type="ARBA" id="ARBA00004651"/>
    </source>
</evidence>
<evidence type="ECO:0000256" key="5">
    <source>
        <dbReference type="ARBA" id="ARBA00023136"/>
    </source>
</evidence>
<comment type="subcellular location">
    <subcellularLocation>
        <location evidence="1">Cell membrane</location>
        <topology evidence="1">Multi-pass membrane protein</topology>
    </subcellularLocation>
</comment>
<organism evidence="8 9">
    <name type="scientific">Oceanobacillus neutriphilus</name>
    <dbReference type="NCBI Taxonomy" id="531815"/>
    <lineage>
        <taxon>Bacteria</taxon>
        <taxon>Bacillati</taxon>
        <taxon>Bacillota</taxon>
        <taxon>Bacilli</taxon>
        <taxon>Bacillales</taxon>
        <taxon>Bacillaceae</taxon>
        <taxon>Oceanobacillus</taxon>
    </lineage>
</organism>
<accession>A0ABQ2P3K7</accession>
<gene>
    <name evidence="8" type="ORF">GCM10011346_50410</name>
</gene>
<evidence type="ECO:0000313" key="8">
    <source>
        <dbReference type="EMBL" id="GGP16840.1"/>
    </source>
</evidence>
<feature type="domain" description="Cardiolipin synthase N-terminal" evidence="7">
    <location>
        <begin position="30"/>
        <end position="71"/>
    </location>
</feature>
<evidence type="ECO:0000259" key="7">
    <source>
        <dbReference type="Pfam" id="PF13396"/>
    </source>
</evidence>
<evidence type="ECO:0000313" key="9">
    <source>
        <dbReference type="Proteomes" id="UP000641206"/>
    </source>
</evidence>